<dbReference type="SMART" id="SM01152">
    <property type="entry name" value="DUF167"/>
    <property type="match status" value="1"/>
</dbReference>
<dbReference type="Gene3D" id="3.30.1200.10">
    <property type="entry name" value="YggU-like"/>
    <property type="match status" value="1"/>
</dbReference>
<dbReference type="SUPFAM" id="SSF69786">
    <property type="entry name" value="YggU-like"/>
    <property type="match status" value="1"/>
</dbReference>
<name>A0A2H0USL4_9BACT</name>
<dbReference type="InterPro" id="IPR036591">
    <property type="entry name" value="YggU-like_sf"/>
</dbReference>
<comment type="caution">
    <text evidence="2">The sequence shown here is derived from an EMBL/GenBank/DDBJ whole genome shotgun (WGS) entry which is preliminary data.</text>
</comment>
<dbReference type="Proteomes" id="UP000231157">
    <property type="component" value="Unassembled WGS sequence"/>
</dbReference>
<dbReference type="EMBL" id="PFAZ01000001">
    <property type="protein sequence ID" value="PIR89410.1"/>
    <property type="molecule type" value="Genomic_DNA"/>
</dbReference>
<organism evidence="2 3">
    <name type="scientific">Candidatus Harrisonbacteria bacterium CG10_big_fil_rev_8_21_14_0_10_40_38</name>
    <dbReference type="NCBI Taxonomy" id="1974583"/>
    <lineage>
        <taxon>Bacteria</taxon>
        <taxon>Candidatus Harrisoniibacteriota</taxon>
    </lineage>
</organism>
<dbReference type="InterPro" id="IPR003746">
    <property type="entry name" value="DUF167"/>
</dbReference>
<gene>
    <name evidence="2" type="ORF">COU07_00730</name>
</gene>
<evidence type="ECO:0000313" key="3">
    <source>
        <dbReference type="Proteomes" id="UP000231157"/>
    </source>
</evidence>
<dbReference type="PANTHER" id="PTHR13420:SF7">
    <property type="entry name" value="UPF0235 PROTEIN C15ORF40"/>
    <property type="match status" value="1"/>
</dbReference>
<comment type="similarity">
    <text evidence="1">Belongs to the UPF0235 family.</text>
</comment>
<evidence type="ECO:0000256" key="1">
    <source>
        <dbReference type="ARBA" id="ARBA00010364"/>
    </source>
</evidence>
<dbReference type="NCBIfam" id="TIGR00251">
    <property type="entry name" value="DUF167 family protein"/>
    <property type="match status" value="1"/>
</dbReference>
<reference evidence="3" key="1">
    <citation type="submission" date="2017-09" db="EMBL/GenBank/DDBJ databases">
        <title>Depth-based differentiation of microbial function through sediment-hosted aquifers and enrichment of novel symbionts in the deep terrestrial subsurface.</title>
        <authorList>
            <person name="Probst A.J."/>
            <person name="Ladd B."/>
            <person name="Jarett J.K."/>
            <person name="Geller-Mcgrath D.E."/>
            <person name="Sieber C.M.K."/>
            <person name="Emerson J.B."/>
            <person name="Anantharaman K."/>
            <person name="Thomas B.C."/>
            <person name="Malmstrom R."/>
            <person name="Stieglmeier M."/>
            <person name="Klingl A."/>
            <person name="Woyke T."/>
            <person name="Ryan C.M."/>
            <person name="Banfield J.F."/>
        </authorList>
    </citation>
    <scope>NUCLEOTIDE SEQUENCE [LARGE SCALE GENOMIC DNA]</scope>
</reference>
<dbReference type="GO" id="GO:0005737">
    <property type="term" value="C:cytoplasm"/>
    <property type="evidence" value="ECO:0007669"/>
    <property type="project" value="TreeGrafter"/>
</dbReference>
<protein>
    <submittedName>
        <fullName evidence="2">Uncharacterized protein</fullName>
    </submittedName>
</protein>
<accession>A0A2H0USL4</accession>
<dbReference type="PANTHER" id="PTHR13420">
    <property type="entry name" value="UPF0235 PROTEIN C15ORF40"/>
    <property type="match status" value="1"/>
</dbReference>
<evidence type="ECO:0000313" key="2">
    <source>
        <dbReference type="EMBL" id="PIR89410.1"/>
    </source>
</evidence>
<dbReference type="Pfam" id="PF02594">
    <property type="entry name" value="DUF167"/>
    <property type="match status" value="1"/>
</dbReference>
<dbReference type="AlphaFoldDB" id="A0A2H0USL4"/>
<sequence>MRIFVRATPNSKNERVVKNDDTHFSVYVSEPPRQGMANRAIAAALADFFGVSKSSVQLVSGFTSREKVFDIIQ</sequence>
<proteinExistence type="inferred from homology"/>